<reference evidence="2" key="1">
    <citation type="submission" date="2020-08" db="EMBL/GenBank/DDBJ databases">
        <title>Genome sequencing and assembly of the red palm weevil Rhynchophorus ferrugineus.</title>
        <authorList>
            <person name="Dias G.B."/>
            <person name="Bergman C.M."/>
            <person name="Manee M."/>
        </authorList>
    </citation>
    <scope>NUCLEOTIDE SEQUENCE</scope>
    <source>
        <strain evidence="2">AA-2017</strain>
        <tissue evidence="2">Whole larva</tissue>
    </source>
</reference>
<dbReference type="Proteomes" id="UP000625711">
    <property type="component" value="Unassembled WGS sequence"/>
</dbReference>
<organism evidence="2 3">
    <name type="scientific">Rhynchophorus ferrugineus</name>
    <name type="common">Red palm weevil</name>
    <name type="synonym">Curculio ferrugineus</name>
    <dbReference type="NCBI Taxonomy" id="354439"/>
    <lineage>
        <taxon>Eukaryota</taxon>
        <taxon>Metazoa</taxon>
        <taxon>Ecdysozoa</taxon>
        <taxon>Arthropoda</taxon>
        <taxon>Hexapoda</taxon>
        <taxon>Insecta</taxon>
        <taxon>Pterygota</taxon>
        <taxon>Neoptera</taxon>
        <taxon>Endopterygota</taxon>
        <taxon>Coleoptera</taxon>
        <taxon>Polyphaga</taxon>
        <taxon>Cucujiformia</taxon>
        <taxon>Curculionidae</taxon>
        <taxon>Dryophthorinae</taxon>
        <taxon>Rhynchophorus</taxon>
    </lineage>
</organism>
<feature type="region of interest" description="Disordered" evidence="1">
    <location>
        <begin position="42"/>
        <end position="85"/>
    </location>
</feature>
<keyword evidence="3" id="KW-1185">Reference proteome</keyword>
<proteinExistence type="predicted"/>
<name>A0A834IFC8_RHYFE</name>
<accession>A0A834IFC8</accession>
<sequence>VKTFDRIQIIDFVPIPRRSRPLVHNPHPGFAASIHPGELSALSATPAPFRDDDAASAGQPPSLPGVLAPITDAPRRPDCHGGPATPIVRCDVFPATRR</sequence>
<dbReference type="EMBL" id="JAACXV010004962">
    <property type="protein sequence ID" value="KAF7276938.1"/>
    <property type="molecule type" value="Genomic_DNA"/>
</dbReference>
<evidence type="ECO:0000313" key="3">
    <source>
        <dbReference type="Proteomes" id="UP000625711"/>
    </source>
</evidence>
<comment type="caution">
    <text evidence="2">The sequence shown here is derived from an EMBL/GenBank/DDBJ whole genome shotgun (WGS) entry which is preliminary data.</text>
</comment>
<protein>
    <submittedName>
        <fullName evidence="2">Uncharacterized protein</fullName>
    </submittedName>
</protein>
<dbReference type="AlphaFoldDB" id="A0A834IFC8"/>
<evidence type="ECO:0000313" key="2">
    <source>
        <dbReference type="EMBL" id="KAF7276938.1"/>
    </source>
</evidence>
<evidence type="ECO:0000256" key="1">
    <source>
        <dbReference type="SAM" id="MobiDB-lite"/>
    </source>
</evidence>
<gene>
    <name evidence="2" type="ORF">GWI33_009635</name>
</gene>
<feature type="non-terminal residue" evidence="2">
    <location>
        <position position="98"/>
    </location>
</feature>